<dbReference type="GO" id="GO:0061817">
    <property type="term" value="P:endoplasmic reticulum-plasma membrane tethering"/>
    <property type="evidence" value="ECO:0007669"/>
    <property type="project" value="TreeGrafter"/>
</dbReference>
<gene>
    <name evidence="9" type="ORF">GSTUAT00004329001</name>
</gene>
<evidence type="ECO:0000256" key="1">
    <source>
        <dbReference type="ARBA" id="ARBA00004211"/>
    </source>
</evidence>
<comment type="similarity">
    <text evidence="2">Belongs to the VAMP-associated protein (VAP) (TC 9.B.17) family.</text>
</comment>
<dbReference type="EMBL" id="LN891017">
    <property type="protein sequence ID" value="CUS11581.1"/>
    <property type="molecule type" value="Genomic_DNA"/>
</dbReference>
<keyword evidence="5 7" id="KW-0472">Membrane</keyword>
<dbReference type="PROSITE" id="PS50202">
    <property type="entry name" value="MSP"/>
    <property type="match status" value="1"/>
</dbReference>
<dbReference type="PANTHER" id="PTHR10809:SF6">
    <property type="entry name" value="AT11025P-RELATED"/>
    <property type="match status" value="1"/>
</dbReference>
<dbReference type="PANTHER" id="PTHR10809">
    <property type="entry name" value="VESICLE-ASSOCIATED MEMBRANE PROTEIN-ASSOCIATED PROTEIN"/>
    <property type="match status" value="1"/>
</dbReference>
<accession>A0A292PXS0</accession>
<dbReference type="AlphaFoldDB" id="A0A292PXS0"/>
<dbReference type="InterPro" id="IPR013783">
    <property type="entry name" value="Ig-like_fold"/>
</dbReference>
<evidence type="ECO:0000256" key="2">
    <source>
        <dbReference type="ARBA" id="ARBA00008932"/>
    </source>
</evidence>
<dbReference type="GO" id="GO:0005789">
    <property type="term" value="C:endoplasmic reticulum membrane"/>
    <property type="evidence" value="ECO:0007669"/>
    <property type="project" value="InterPro"/>
</dbReference>
<dbReference type="Proteomes" id="UP001412239">
    <property type="component" value="Unassembled WGS sequence"/>
</dbReference>
<evidence type="ECO:0000256" key="6">
    <source>
        <dbReference type="SAM" id="MobiDB-lite"/>
    </source>
</evidence>
<evidence type="ECO:0000256" key="4">
    <source>
        <dbReference type="ARBA" id="ARBA00022989"/>
    </source>
</evidence>
<dbReference type="SUPFAM" id="SSF49354">
    <property type="entry name" value="PapD-like"/>
    <property type="match status" value="1"/>
</dbReference>
<keyword evidence="4 7" id="KW-1133">Transmembrane helix</keyword>
<comment type="subcellular location">
    <subcellularLocation>
        <location evidence="1">Membrane</location>
        <topology evidence="1">Single-pass type IV membrane protein</topology>
    </subcellularLocation>
</comment>
<protein>
    <recommendedName>
        <fullName evidence="8">MSP domain-containing protein</fullName>
    </recommendedName>
</protein>
<dbReference type="GO" id="GO:0033149">
    <property type="term" value="F:FFAT motif binding"/>
    <property type="evidence" value="ECO:0007669"/>
    <property type="project" value="TreeGrafter"/>
</dbReference>
<organism evidence="9 10">
    <name type="scientific">Tuber aestivum</name>
    <name type="common">summer truffle</name>
    <dbReference type="NCBI Taxonomy" id="59557"/>
    <lineage>
        <taxon>Eukaryota</taxon>
        <taxon>Fungi</taxon>
        <taxon>Dikarya</taxon>
        <taxon>Ascomycota</taxon>
        <taxon>Pezizomycotina</taxon>
        <taxon>Pezizomycetes</taxon>
        <taxon>Pezizales</taxon>
        <taxon>Tuberaceae</taxon>
        <taxon>Tuber</taxon>
    </lineage>
</organism>
<keyword evidence="10" id="KW-1185">Reference proteome</keyword>
<dbReference type="GO" id="GO:0090158">
    <property type="term" value="P:endoplasmic reticulum membrane organization"/>
    <property type="evidence" value="ECO:0007669"/>
    <property type="project" value="TreeGrafter"/>
</dbReference>
<proteinExistence type="inferred from homology"/>
<dbReference type="GO" id="GO:0005886">
    <property type="term" value="C:plasma membrane"/>
    <property type="evidence" value="ECO:0007669"/>
    <property type="project" value="TreeGrafter"/>
</dbReference>
<evidence type="ECO:0000313" key="9">
    <source>
        <dbReference type="EMBL" id="CUS11581.1"/>
    </source>
</evidence>
<evidence type="ECO:0000256" key="3">
    <source>
        <dbReference type="ARBA" id="ARBA00022692"/>
    </source>
</evidence>
<name>A0A292PXS0_9PEZI</name>
<feature type="region of interest" description="Disordered" evidence="6">
    <location>
        <begin position="133"/>
        <end position="180"/>
    </location>
</feature>
<feature type="transmembrane region" description="Helical" evidence="7">
    <location>
        <begin position="252"/>
        <end position="271"/>
    </location>
</feature>
<dbReference type="InterPro" id="IPR016763">
    <property type="entry name" value="VAP"/>
</dbReference>
<dbReference type="InterPro" id="IPR008962">
    <property type="entry name" value="PapD-like_sf"/>
</dbReference>
<evidence type="ECO:0000313" key="10">
    <source>
        <dbReference type="Proteomes" id="UP001412239"/>
    </source>
</evidence>
<evidence type="ECO:0000256" key="7">
    <source>
        <dbReference type="SAM" id="Phobius"/>
    </source>
</evidence>
<dbReference type="Gene3D" id="2.60.40.10">
    <property type="entry name" value="Immunoglobulins"/>
    <property type="match status" value="1"/>
</dbReference>
<keyword evidence="3 7" id="KW-0812">Transmembrane</keyword>
<feature type="domain" description="MSP" evidence="8">
    <location>
        <begin position="2"/>
        <end position="127"/>
    </location>
</feature>
<dbReference type="InterPro" id="IPR000535">
    <property type="entry name" value="MSP_dom"/>
</dbReference>
<sequence length="272" mass="29896">MSIELDPTELGFERPFNHEVIQTLHIRNPNYDPVAFKKLVNRLKSKVPTILPNVYPGFSLCLMPCSVLLQAMKEDPPADYKCRDKFLVQSVAITADKEYNTVGQIWSHVEKNEKSAIQEKKIRVVFLQPGELSAPNGDVPFEPHQSPPPYSDPAPAQHEGPSSHQSVEPIPIPKPEPKAAEYNMPAQSRNVGGPDMSIKLAEAEATIAKLQQQLNEQNTREDPTTAEAPDSKELMAEGGIGVGLATHPPEGISVQACAAMCLAAFFLAYLFF</sequence>
<evidence type="ECO:0000259" key="8">
    <source>
        <dbReference type="PROSITE" id="PS50202"/>
    </source>
</evidence>
<evidence type="ECO:0000256" key="5">
    <source>
        <dbReference type="ARBA" id="ARBA00023136"/>
    </source>
</evidence>
<reference evidence="9" key="1">
    <citation type="submission" date="2015-10" db="EMBL/GenBank/DDBJ databases">
        <authorList>
            <person name="Regsiter A."/>
            <person name="william w."/>
        </authorList>
    </citation>
    <scope>NUCLEOTIDE SEQUENCE</scope>
    <source>
        <strain evidence="9">Montdore</strain>
    </source>
</reference>